<dbReference type="STRING" id="49186.SAMN05421647_11812"/>
<evidence type="ECO:0000313" key="2">
    <source>
        <dbReference type="Proteomes" id="UP000186895"/>
    </source>
</evidence>
<dbReference type="Proteomes" id="UP000186895">
    <property type="component" value="Unassembled WGS sequence"/>
</dbReference>
<organism evidence="1 2">
    <name type="scientific">Marinobacterium stanieri</name>
    <dbReference type="NCBI Taxonomy" id="49186"/>
    <lineage>
        <taxon>Bacteria</taxon>
        <taxon>Pseudomonadati</taxon>
        <taxon>Pseudomonadota</taxon>
        <taxon>Gammaproteobacteria</taxon>
        <taxon>Oceanospirillales</taxon>
        <taxon>Oceanospirillaceae</taxon>
        <taxon>Marinobacterium</taxon>
    </lineage>
</organism>
<dbReference type="InterPro" id="IPR035225">
    <property type="entry name" value="DUF5338"/>
</dbReference>
<gene>
    <name evidence="1" type="ORF">SAMN05421647_11812</name>
</gene>
<evidence type="ECO:0008006" key="3">
    <source>
        <dbReference type="Google" id="ProtNLM"/>
    </source>
</evidence>
<evidence type="ECO:0000313" key="1">
    <source>
        <dbReference type="EMBL" id="SIR07124.1"/>
    </source>
</evidence>
<proteinExistence type="predicted"/>
<sequence>MGLLKELHAAKKKSSMGSGKVVFFKYLEDIEEALNQGYTAMDIWSLLNKKGELKIKYNQFSVYVRKYIKEKKYE</sequence>
<keyword evidence="2" id="KW-1185">Reference proteome</keyword>
<dbReference type="EMBL" id="FTMN01000018">
    <property type="protein sequence ID" value="SIR07124.1"/>
    <property type="molecule type" value="Genomic_DNA"/>
</dbReference>
<dbReference type="RefSeq" id="WP_076466467.1">
    <property type="nucleotide sequence ID" value="NZ_FTMN01000018.1"/>
</dbReference>
<protein>
    <recommendedName>
        <fullName evidence="3">TraK protein</fullName>
    </recommendedName>
</protein>
<name>A0A1N6XXU1_9GAMM</name>
<accession>A0A1N6XXU1</accession>
<dbReference type="AlphaFoldDB" id="A0A1N6XXU1"/>
<reference evidence="1 2" key="1">
    <citation type="submission" date="2017-01" db="EMBL/GenBank/DDBJ databases">
        <authorList>
            <person name="Mah S.A."/>
            <person name="Swanson W.J."/>
            <person name="Moy G.W."/>
            <person name="Vacquier V.D."/>
        </authorList>
    </citation>
    <scope>NUCLEOTIDE SEQUENCE [LARGE SCALE GENOMIC DNA]</scope>
    <source>
        <strain evidence="1 2">DSM 7027</strain>
    </source>
</reference>
<dbReference type="Pfam" id="PF17273">
    <property type="entry name" value="DUF5338"/>
    <property type="match status" value="1"/>
</dbReference>